<protein>
    <submittedName>
        <fullName evidence="6">Arylacetamide deacetylase</fullName>
    </submittedName>
</protein>
<dbReference type="InterPro" id="IPR017157">
    <property type="entry name" value="Arylacetamide_deacetylase"/>
</dbReference>
<sequence>MKTRYFVLIAVCAYLLYTPVPDGLVEPWKYRALMVPTQFLGLIAKAQDLIWPDAPNDVLLYRNVMQLMTENPALEEPGSNFKARVTQFDGVKVRVYEPIQKPKSLLTGFVYFHGGGFSFGSTELYDGLTRKIADSLNAVVVSVDYRLSPEYPFPIPVEDCLKAAKWFITHAKEFGVDPKRIGLGGDSAGGWMTAIVTQLLHKEKIKVKVQMMVYPSISAMDSSAPSYQKYQYEFGYYGMLPLTSVARAYSYFILGKKSKEFEQSYIENKHVAPSQRQRDSMKTFFNHSLIPPEMRLDSYYKGPSDPNLGSEEVWNKIKDVCLDSRFSAFNNLPLNGLPPAYIITCGFDSIRDDGIFYGEALKAAGVEVTWKHYEEGFHGIFWESPAISFELGEKMQKEAMEYVKAKL</sequence>
<dbReference type="InterPro" id="IPR029058">
    <property type="entry name" value="AB_hydrolase_fold"/>
</dbReference>
<proteinExistence type="inferred from homology"/>
<dbReference type="SUPFAM" id="SSF53474">
    <property type="entry name" value="alpha/beta-Hydrolases"/>
    <property type="match status" value="1"/>
</dbReference>
<gene>
    <name evidence="6" type="ORF">HOLleu_27030</name>
</gene>
<dbReference type="PANTHER" id="PTHR48081:SF8">
    <property type="entry name" value="ALPHA_BETA HYDROLASE FOLD-3 DOMAIN-CONTAINING PROTEIN-RELATED"/>
    <property type="match status" value="1"/>
</dbReference>
<evidence type="ECO:0000313" key="7">
    <source>
        <dbReference type="Proteomes" id="UP001152320"/>
    </source>
</evidence>
<organism evidence="6 7">
    <name type="scientific">Holothuria leucospilota</name>
    <name type="common">Black long sea cucumber</name>
    <name type="synonym">Mertensiothuria leucospilota</name>
    <dbReference type="NCBI Taxonomy" id="206669"/>
    <lineage>
        <taxon>Eukaryota</taxon>
        <taxon>Metazoa</taxon>
        <taxon>Echinodermata</taxon>
        <taxon>Eleutherozoa</taxon>
        <taxon>Echinozoa</taxon>
        <taxon>Holothuroidea</taxon>
        <taxon>Aspidochirotacea</taxon>
        <taxon>Aspidochirotida</taxon>
        <taxon>Holothuriidae</taxon>
        <taxon>Holothuria</taxon>
    </lineage>
</organism>
<dbReference type="InterPro" id="IPR050300">
    <property type="entry name" value="GDXG_lipolytic_enzyme"/>
</dbReference>
<feature type="signal peptide" evidence="4">
    <location>
        <begin position="1"/>
        <end position="23"/>
    </location>
</feature>
<dbReference type="Gene3D" id="3.40.50.1820">
    <property type="entry name" value="alpha/beta hydrolase"/>
    <property type="match status" value="1"/>
</dbReference>
<feature type="domain" description="Alpha/beta hydrolase fold-3" evidence="5">
    <location>
        <begin position="323"/>
        <end position="380"/>
    </location>
</feature>
<keyword evidence="7" id="KW-1185">Reference proteome</keyword>
<comment type="similarity">
    <text evidence="1">Belongs to the 'GDXG' lipolytic enzyme family.</text>
</comment>
<dbReference type="GO" id="GO:0052689">
    <property type="term" value="F:carboxylic ester hydrolase activity"/>
    <property type="evidence" value="ECO:0007669"/>
    <property type="project" value="InterPro"/>
</dbReference>
<evidence type="ECO:0000256" key="1">
    <source>
        <dbReference type="ARBA" id="ARBA00010515"/>
    </source>
</evidence>
<evidence type="ECO:0000259" key="5">
    <source>
        <dbReference type="Pfam" id="PF07859"/>
    </source>
</evidence>
<evidence type="ECO:0000256" key="3">
    <source>
        <dbReference type="PIRSR" id="PIRSR037251-1"/>
    </source>
</evidence>
<feature type="domain" description="Alpha/beta hydrolase fold-3" evidence="5">
    <location>
        <begin position="109"/>
        <end position="232"/>
    </location>
</feature>
<evidence type="ECO:0000313" key="6">
    <source>
        <dbReference type="EMBL" id="KAJ8030575.1"/>
    </source>
</evidence>
<dbReference type="PANTHER" id="PTHR48081">
    <property type="entry name" value="AB HYDROLASE SUPERFAMILY PROTEIN C4A8.06C"/>
    <property type="match status" value="1"/>
</dbReference>
<dbReference type="InterPro" id="IPR013094">
    <property type="entry name" value="AB_hydrolase_3"/>
</dbReference>
<feature type="active site" evidence="3">
    <location>
        <position position="187"/>
    </location>
</feature>
<dbReference type="Proteomes" id="UP001152320">
    <property type="component" value="Chromosome 13"/>
</dbReference>
<dbReference type="GO" id="GO:0016020">
    <property type="term" value="C:membrane"/>
    <property type="evidence" value="ECO:0007669"/>
    <property type="project" value="InterPro"/>
</dbReference>
<feature type="active site" evidence="3">
    <location>
        <position position="348"/>
    </location>
</feature>
<dbReference type="OrthoDB" id="408631at2759"/>
<dbReference type="EMBL" id="JAIZAY010000013">
    <property type="protein sequence ID" value="KAJ8030575.1"/>
    <property type="molecule type" value="Genomic_DNA"/>
</dbReference>
<evidence type="ECO:0000256" key="2">
    <source>
        <dbReference type="ARBA" id="ARBA00022801"/>
    </source>
</evidence>
<keyword evidence="4" id="KW-0732">Signal</keyword>
<name>A0A9Q1BQ59_HOLLE</name>
<comment type="caution">
    <text evidence="6">The sequence shown here is derived from an EMBL/GenBank/DDBJ whole genome shotgun (WGS) entry which is preliminary data.</text>
</comment>
<feature type="chain" id="PRO_5040263866" evidence="4">
    <location>
        <begin position="24"/>
        <end position="407"/>
    </location>
</feature>
<dbReference type="AlphaFoldDB" id="A0A9Q1BQ59"/>
<accession>A0A9Q1BQ59</accession>
<reference evidence="6" key="1">
    <citation type="submission" date="2021-10" db="EMBL/GenBank/DDBJ databases">
        <title>Tropical sea cucumber genome reveals ecological adaptation and Cuvierian tubules defense mechanism.</title>
        <authorList>
            <person name="Chen T."/>
        </authorList>
    </citation>
    <scope>NUCLEOTIDE SEQUENCE</scope>
    <source>
        <strain evidence="6">Nanhai2018</strain>
        <tissue evidence="6">Muscle</tissue>
    </source>
</reference>
<dbReference type="PIRSF" id="PIRSF037251">
    <property type="entry name" value="Arylacetamide_deacetylase"/>
    <property type="match status" value="1"/>
</dbReference>
<feature type="active site" evidence="3">
    <location>
        <position position="378"/>
    </location>
</feature>
<dbReference type="Pfam" id="PF07859">
    <property type="entry name" value="Abhydrolase_3"/>
    <property type="match status" value="2"/>
</dbReference>
<keyword evidence="2" id="KW-0378">Hydrolase</keyword>
<evidence type="ECO:0000256" key="4">
    <source>
        <dbReference type="SAM" id="SignalP"/>
    </source>
</evidence>